<evidence type="ECO:0000256" key="1">
    <source>
        <dbReference type="SAM" id="SignalP"/>
    </source>
</evidence>
<proteinExistence type="predicted"/>
<dbReference type="InterPro" id="IPR019861">
    <property type="entry name" value="PorP/SprF_Bacteroidetes"/>
</dbReference>
<reference evidence="3" key="1">
    <citation type="submission" date="2017-06" db="EMBL/GenBank/DDBJ databases">
        <authorList>
            <person name="Varghese N."/>
            <person name="Submissions S."/>
        </authorList>
    </citation>
    <scope>NUCLEOTIDE SEQUENCE [LARGE SCALE GENOMIC DNA]</scope>
    <source>
        <strain evidence="3">NKM1</strain>
    </source>
</reference>
<evidence type="ECO:0000313" key="2">
    <source>
        <dbReference type="EMBL" id="SNS23583.1"/>
    </source>
</evidence>
<feature type="signal peptide" evidence="1">
    <location>
        <begin position="1"/>
        <end position="20"/>
    </location>
</feature>
<name>A0A239CW45_9BACT</name>
<keyword evidence="3" id="KW-1185">Reference proteome</keyword>
<dbReference type="Pfam" id="PF11751">
    <property type="entry name" value="PorP_SprF"/>
    <property type="match status" value="1"/>
</dbReference>
<organism evidence="2 3">
    <name type="scientific">Pontibacter ummariensis</name>
    <dbReference type="NCBI Taxonomy" id="1610492"/>
    <lineage>
        <taxon>Bacteria</taxon>
        <taxon>Pseudomonadati</taxon>
        <taxon>Bacteroidota</taxon>
        <taxon>Cytophagia</taxon>
        <taxon>Cytophagales</taxon>
        <taxon>Hymenobacteraceae</taxon>
        <taxon>Pontibacter</taxon>
    </lineage>
</organism>
<feature type="chain" id="PRO_5012737593" evidence="1">
    <location>
        <begin position="21"/>
        <end position="327"/>
    </location>
</feature>
<dbReference type="NCBIfam" id="TIGR03519">
    <property type="entry name" value="T9SS_PorP_fam"/>
    <property type="match status" value="1"/>
</dbReference>
<dbReference type="OrthoDB" id="978914at2"/>
<gene>
    <name evidence="2" type="ORF">SAMN06296052_103246</name>
</gene>
<protein>
    <submittedName>
        <fullName evidence="2">Type IX secretion system membrane protein, PorP/SprF family</fullName>
    </submittedName>
</protein>
<accession>A0A239CW45</accession>
<sequence>MKKLLPVLLLMLLWGTYAQGQQQPQFTHYGFNGIQISPAYAGITNRPEFLSIYRYQWLGYDATFDDGGSPQTLFLAAHTPVRLLHGGVGLSLMRDRIANTTVLSAALSYSYHVNIGETGRLGLGVQGNINNIKKGSYRVIDVGDPNVPLNSSDTKFDIGAGIWYESETFYGGGGVTNLLQAEYAFESALYEFPDTTYSGRGILLGENHIYVTAGYHLPLTTDITLTPTVLLKHDTETFSFDVGGRVTYLEKYWAGVNYRYEEAVSALVGVSLLEDNALRVGYALDLTTFQEAAKAATSHEVMLSYRLPEPIIRFKPPVRTPRYYFPR</sequence>
<dbReference type="Proteomes" id="UP000198432">
    <property type="component" value="Unassembled WGS sequence"/>
</dbReference>
<dbReference type="RefSeq" id="WP_089318122.1">
    <property type="nucleotide sequence ID" value="NZ_FZOQ01000003.1"/>
</dbReference>
<dbReference type="EMBL" id="FZOQ01000003">
    <property type="protein sequence ID" value="SNS23583.1"/>
    <property type="molecule type" value="Genomic_DNA"/>
</dbReference>
<keyword evidence="1" id="KW-0732">Signal</keyword>
<evidence type="ECO:0000313" key="3">
    <source>
        <dbReference type="Proteomes" id="UP000198432"/>
    </source>
</evidence>
<dbReference type="AlphaFoldDB" id="A0A239CW45"/>